<dbReference type="InterPro" id="IPR006016">
    <property type="entry name" value="UspA"/>
</dbReference>
<sequence>MFKRILVPLDGSVRAEQALPLATHIARTYNSIIVLTRIVDIFETVGASSIQAAALANEIREIQEKEAQEYLQRIRGARELEQPGTVIEIHTGDVATTLLEMIARGSIDLVVMSSHGYTGYKQWVLGSVAQKMVHDSPAPILIQRESYAFPCGTGSDNIRLCVALDGSELAETIIRPTLYLAAACADVGKREVHLLRVVKAIDADRVEIFRKIHKLDIQQFLYNEATSYLKEISERLNEGAAAQLGVHVTWSVSMGSDIAQTIIREVEGEIPVQHMPFPYALLALATHGRSGIARWAAGNVAERIFNNTKLPLLVVHPPKKQ</sequence>
<evidence type="ECO:0000256" key="1">
    <source>
        <dbReference type="ARBA" id="ARBA00008791"/>
    </source>
</evidence>
<feature type="domain" description="UspA" evidence="4">
    <location>
        <begin position="159"/>
        <end position="316"/>
    </location>
</feature>
<dbReference type="InterPro" id="IPR006015">
    <property type="entry name" value="Universal_stress_UspA"/>
</dbReference>
<evidence type="ECO:0000313" key="6">
    <source>
        <dbReference type="Proteomes" id="UP000635565"/>
    </source>
</evidence>
<evidence type="ECO:0000256" key="2">
    <source>
        <dbReference type="ARBA" id="ARBA00022741"/>
    </source>
</evidence>
<keyword evidence="3" id="KW-0067">ATP-binding</keyword>
<comment type="similarity">
    <text evidence="1">Belongs to the universal stress protein A family.</text>
</comment>
<dbReference type="EMBL" id="BNJJ01000006">
    <property type="protein sequence ID" value="GHO84445.1"/>
    <property type="molecule type" value="Genomic_DNA"/>
</dbReference>
<evidence type="ECO:0000313" key="5">
    <source>
        <dbReference type="EMBL" id="GHO84445.1"/>
    </source>
</evidence>
<dbReference type="SUPFAM" id="SSF52402">
    <property type="entry name" value="Adenine nucleotide alpha hydrolases-like"/>
    <property type="match status" value="2"/>
</dbReference>
<dbReference type="Gene3D" id="3.40.50.620">
    <property type="entry name" value="HUPs"/>
    <property type="match status" value="2"/>
</dbReference>
<dbReference type="InterPro" id="IPR014729">
    <property type="entry name" value="Rossmann-like_a/b/a_fold"/>
</dbReference>
<protein>
    <submittedName>
        <fullName evidence="5">Universal stress protein UspA</fullName>
    </submittedName>
</protein>
<dbReference type="RefSeq" id="WP_201362063.1">
    <property type="nucleotide sequence ID" value="NZ_BNJJ01000006.1"/>
</dbReference>
<comment type="caution">
    <text evidence="5">The sequence shown here is derived from an EMBL/GenBank/DDBJ whole genome shotgun (WGS) entry which is preliminary data.</text>
</comment>
<reference evidence="5 6" key="1">
    <citation type="journal article" date="2021" name="Int. J. Syst. Evol. Microbiol.">
        <title>Reticulibacter mediterranei gen. nov., sp. nov., within the new family Reticulibacteraceae fam. nov., and Ktedonospora formicarum gen. nov., sp. nov., Ktedonobacter robiniae sp. nov., Dictyobacter formicarum sp. nov. and Dictyobacter arantiisoli sp. nov., belonging to the class Ktedonobacteria.</title>
        <authorList>
            <person name="Yabe S."/>
            <person name="Zheng Y."/>
            <person name="Wang C.M."/>
            <person name="Sakai Y."/>
            <person name="Abe K."/>
            <person name="Yokota A."/>
            <person name="Donadio S."/>
            <person name="Cavaletti L."/>
            <person name="Monciardini P."/>
        </authorList>
    </citation>
    <scope>NUCLEOTIDE SEQUENCE [LARGE SCALE GENOMIC DNA]</scope>
    <source>
        <strain evidence="5 6">SOSP1-9</strain>
    </source>
</reference>
<dbReference type="Proteomes" id="UP000635565">
    <property type="component" value="Unassembled WGS sequence"/>
</dbReference>
<proteinExistence type="inferred from homology"/>
<dbReference type="Pfam" id="PF00582">
    <property type="entry name" value="Usp"/>
    <property type="match status" value="2"/>
</dbReference>
<evidence type="ECO:0000256" key="3">
    <source>
        <dbReference type="ARBA" id="ARBA00022840"/>
    </source>
</evidence>
<gene>
    <name evidence="5" type="ORF">KSZ_24510</name>
</gene>
<keyword evidence="2" id="KW-0547">Nucleotide-binding</keyword>
<keyword evidence="6" id="KW-1185">Reference proteome</keyword>
<dbReference type="CDD" id="cd00293">
    <property type="entry name" value="USP-like"/>
    <property type="match status" value="2"/>
</dbReference>
<accession>A0ABQ3VEP4</accession>
<dbReference type="PANTHER" id="PTHR46268">
    <property type="entry name" value="STRESS RESPONSE PROTEIN NHAX"/>
    <property type="match status" value="1"/>
</dbReference>
<feature type="domain" description="UspA" evidence="4">
    <location>
        <begin position="1"/>
        <end position="142"/>
    </location>
</feature>
<name>A0ABQ3VEP4_9CHLR</name>
<organism evidence="5 6">
    <name type="scientific">Dictyobacter formicarum</name>
    <dbReference type="NCBI Taxonomy" id="2778368"/>
    <lineage>
        <taxon>Bacteria</taxon>
        <taxon>Bacillati</taxon>
        <taxon>Chloroflexota</taxon>
        <taxon>Ktedonobacteria</taxon>
        <taxon>Ktedonobacterales</taxon>
        <taxon>Dictyobacteraceae</taxon>
        <taxon>Dictyobacter</taxon>
    </lineage>
</organism>
<dbReference type="PANTHER" id="PTHR46268:SF27">
    <property type="entry name" value="UNIVERSAL STRESS PROTEIN RV2623"/>
    <property type="match status" value="1"/>
</dbReference>
<evidence type="ECO:0000259" key="4">
    <source>
        <dbReference type="Pfam" id="PF00582"/>
    </source>
</evidence>
<dbReference type="PRINTS" id="PR01438">
    <property type="entry name" value="UNVRSLSTRESS"/>
</dbReference>